<sequence length="41" mass="4890">MLILNFLWMYKRSVQSSGENHSCHRQLARKEPALTYQPVQK</sequence>
<feature type="region of interest" description="Disordered" evidence="1">
    <location>
        <begin position="16"/>
        <end position="41"/>
    </location>
</feature>
<evidence type="ECO:0000313" key="3">
    <source>
        <dbReference type="Proteomes" id="UP001059596"/>
    </source>
</evidence>
<protein>
    <submittedName>
        <fullName evidence="2">Uncharacterized protein</fullName>
    </submittedName>
</protein>
<reference evidence="2" key="1">
    <citation type="journal article" date="2023" name="Genome Biol. Evol.">
        <title>Long-read-based Genome Assembly of Drosophila gunungcola Reveals Fewer Chemosensory Genes in Flower-breeding Species.</title>
        <authorList>
            <person name="Negi A."/>
            <person name="Liao B.Y."/>
            <person name="Yeh S.D."/>
        </authorList>
    </citation>
    <scope>NUCLEOTIDE SEQUENCE</scope>
    <source>
        <strain evidence="2">Sukarami</strain>
    </source>
</reference>
<dbReference type="Proteomes" id="UP001059596">
    <property type="component" value="Unassembled WGS sequence"/>
</dbReference>
<dbReference type="EMBL" id="JAMKOV010000097">
    <property type="protein sequence ID" value="KAI8033845.1"/>
    <property type="molecule type" value="Genomic_DNA"/>
</dbReference>
<evidence type="ECO:0000313" key="2">
    <source>
        <dbReference type="EMBL" id="KAI8033845.1"/>
    </source>
</evidence>
<evidence type="ECO:0000256" key="1">
    <source>
        <dbReference type="SAM" id="MobiDB-lite"/>
    </source>
</evidence>
<comment type="caution">
    <text evidence="2">The sequence shown here is derived from an EMBL/GenBank/DDBJ whole genome shotgun (WGS) entry which is preliminary data.</text>
</comment>
<gene>
    <name evidence="2" type="ORF">M5D96_013393</name>
</gene>
<organism evidence="2 3">
    <name type="scientific">Drosophila gunungcola</name>
    <name type="common">fruit fly</name>
    <dbReference type="NCBI Taxonomy" id="103775"/>
    <lineage>
        <taxon>Eukaryota</taxon>
        <taxon>Metazoa</taxon>
        <taxon>Ecdysozoa</taxon>
        <taxon>Arthropoda</taxon>
        <taxon>Hexapoda</taxon>
        <taxon>Insecta</taxon>
        <taxon>Pterygota</taxon>
        <taxon>Neoptera</taxon>
        <taxon>Endopterygota</taxon>
        <taxon>Diptera</taxon>
        <taxon>Brachycera</taxon>
        <taxon>Muscomorpha</taxon>
        <taxon>Ephydroidea</taxon>
        <taxon>Drosophilidae</taxon>
        <taxon>Drosophila</taxon>
        <taxon>Sophophora</taxon>
    </lineage>
</organism>
<keyword evidence="3" id="KW-1185">Reference proteome</keyword>
<name>A0A9Q0BJE8_9MUSC</name>
<accession>A0A9Q0BJE8</accession>
<proteinExistence type="predicted"/>
<dbReference type="AlphaFoldDB" id="A0A9Q0BJE8"/>